<dbReference type="GO" id="GO:0008657">
    <property type="term" value="F:DNA topoisomerase type II (double strand cut, ATP-hydrolyzing) inhibitor activity"/>
    <property type="evidence" value="ECO:0007669"/>
    <property type="project" value="InterPro"/>
</dbReference>
<evidence type="ECO:0000313" key="11">
    <source>
        <dbReference type="Proteomes" id="UP000197098"/>
    </source>
</evidence>
<dbReference type="Proteomes" id="UP000503580">
    <property type="component" value="Chromosome"/>
</dbReference>
<dbReference type="GO" id="GO:0006276">
    <property type="term" value="P:plasmid maintenance"/>
    <property type="evidence" value="ECO:0007669"/>
    <property type="project" value="InterPro"/>
</dbReference>
<sequence length="107" mass="12131">MTMQFDVYRNASERSRLQHPYIMVIQHDYYADLATRLVLPLSGHPLLKTYYHQVTPLVNIDFQTLAINAPAMTSIDKAKLNNRLFVCNLRSARPGVIAALDALVTNT</sequence>
<gene>
    <name evidence="9" type="ORF">CEW81_12375</name>
    <name evidence="10" type="ORF">GY169_11770</name>
</gene>
<evidence type="ECO:0000313" key="9">
    <source>
        <dbReference type="EMBL" id="ASG63415.1"/>
    </source>
</evidence>
<dbReference type="EMBL" id="CP022114">
    <property type="protein sequence ID" value="ASG63415.1"/>
    <property type="molecule type" value="Genomic_DNA"/>
</dbReference>
<evidence type="ECO:0000313" key="12">
    <source>
        <dbReference type="Proteomes" id="UP000503580"/>
    </source>
</evidence>
<evidence type="ECO:0000256" key="7">
    <source>
        <dbReference type="ARBA" id="ARBA00029628"/>
    </source>
</evidence>
<dbReference type="Pfam" id="PF01845">
    <property type="entry name" value="CcdB"/>
    <property type="match status" value="1"/>
</dbReference>
<accession>A0A6G9RKE2</accession>
<evidence type="ECO:0000256" key="2">
    <source>
        <dbReference type="ARBA" id="ARBA00015075"/>
    </source>
</evidence>
<keyword evidence="3" id="KW-0678">Repressor</keyword>
<evidence type="ECO:0000256" key="6">
    <source>
        <dbReference type="ARBA" id="ARBA00023163"/>
    </source>
</evidence>
<dbReference type="Proteomes" id="UP000197098">
    <property type="component" value="Chromosome"/>
</dbReference>
<dbReference type="InterPro" id="IPR011067">
    <property type="entry name" value="Plasmid_toxin/cell-grow_inhib"/>
</dbReference>
<dbReference type="Gene3D" id="2.30.30.110">
    <property type="match status" value="1"/>
</dbReference>
<keyword evidence="5" id="KW-0805">Transcription regulation</keyword>
<keyword evidence="12" id="KW-1185">Reference proteome</keyword>
<dbReference type="AlphaFoldDB" id="A0A248KHW2"/>
<evidence type="ECO:0000256" key="4">
    <source>
        <dbReference type="ARBA" id="ARBA00022649"/>
    </source>
</evidence>
<name>A0A248KHW2_9ENTR</name>
<evidence type="ECO:0000256" key="8">
    <source>
        <dbReference type="ARBA" id="ARBA00033135"/>
    </source>
</evidence>
<dbReference type="EMBL" id="CP050321">
    <property type="protein sequence ID" value="QIR27436.1"/>
    <property type="molecule type" value="Genomic_DNA"/>
</dbReference>
<organism evidence="9 11">
    <name type="scientific">Kluyvera genomosp. 3</name>
    <dbReference type="NCBI Taxonomy" id="2774055"/>
    <lineage>
        <taxon>Bacteria</taxon>
        <taxon>Pseudomonadati</taxon>
        <taxon>Pseudomonadota</taxon>
        <taxon>Gammaproteobacteria</taxon>
        <taxon>Enterobacterales</taxon>
        <taxon>Enterobacteriaceae</taxon>
        <taxon>Kluyvera</taxon>
    </lineage>
</organism>
<evidence type="ECO:0000256" key="3">
    <source>
        <dbReference type="ARBA" id="ARBA00022491"/>
    </source>
</evidence>
<dbReference type="RefSeq" id="WP_167575846.1">
    <property type="nucleotide sequence ID" value="NZ_CP050321.1"/>
</dbReference>
<proteinExistence type="inferred from homology"/>
<dbReference type="KEGG" id="kgn:GY169_11770"/>
<protein>
    <recommendedName>
        <fullName evidence="2">Toxin CcdB</fullName>
    </recommendedName>
    <alternativeName>
        <fullName evidence="8">Cytotoxic protein CcdB</fullName>
    </alternativeName>
    <alternativeName>
        <fullName evidence="7">Protein LetD</fullName>
    </alternativeName>
</protein>
<keyword evidence="4" id="KW-1277">Toxin-antitoxin system</keyword>
<dbReference type="SUPFAM" id="SSF50118">
    <property type="entry name" value="Cell growth inhibitor/plasmid maintenance toxic component"/>
    <property type="match status" value="1"/>
</dbReference>
<comment type="similarity">
    <text evidence="1">Belongs to the CcdB toxin family.</text>
</comment>
<reference evidence="9 11" key="1">
    <citation type="submission" date="2017-06" db="EMBL/GenBank/DDBJ databases">
        <title>Origin of plasmid-mediated fosfomycin resistance gene fosA3.</title>
        <authorList>
            <person name="Ito R."/>
            <person name="Pacey M.P."/>
            <person name="Doi Y."/>
        </authorList>
    </citation>
    <scope>NUCLEOTIDE SEQUENCE [LARGE SCALE GENOMIC DNA]</scope>
    <source>
        <strain evidence="9 11">YDC799</strain>
    </source>
</reference>
<accession>A0A248KHW2</accession>
<reference evidence="10 12" key="2">
    <citation type="submission" date="2020-02" db="EMBL/GenBank/DDBJ databases">
        <title>Whole genome PO2S7.</title>
        <authorList>
            <person name="Singha K.M."/>
        </authorList>
    </citation>
    <scope>NUCLEOTIDE SEQUENCE [LARGE SCALE GENOMIC DNA]</scope>
    <source>
        <strain evidence="10 12">PO2S7</strain>
    </source>
</reference>
<dbReference type="InterPro" id="IPR002712">
    <property type="entry name" value="CcdB"/>
</dbReference>
<evidence type="ECO:0000256" key="5">
    <source>
        <dbReference type="ARBA" id="ARBA00023015"/>
    </source>
</evidence>
<evidence type="ECO:0000313" key="10">
    <source>
        <dbReference type="EMBL" id="QIR27436.1"/>
    </source>
</evidence>
<evidence type="ECO:0000256" key="1">
    <source>
        <dbReference type="ARBA" id="ARBA00005230"/>
    </source>
</evidence>
<keyword evidence="6" id="KW-0804">Transcription</keyword>